<evidence type="ECO:0000256" key="8">
    <source>
        <dbReference type="ARBA" id="ARBA00022777"/>
    </source>
</evidence>
<keyword evidence="12" id="KW-1133">Transmembrane helix</keyword>
<dbReference type="CDD" id="cd06225">
    <property type="entry name" value="HAMP"/>
    <property type="match status" value="1"/>
</dbReference>
<gene>
    <name evidence="15" type="ORF">J41TS4_04070</name>
</gene>
<dbReference type="PRINTS" id="PR00344">
    <property type="entry name" value="BCTRLSENSOR"/>
</dbReference>
<organism evidence="15 16">
    <name type="scientific">Paenibacillus apis</name>
    <dbReference type="NCBI Taxonomy" id="1792174"/>
    <lineage>
        <taxon>Bacteria</taxon>
        <taxon>Bacillati</taxon>
        <taxon>Bacillota</taxon>
        <taxon>Bacilli</taxon>
        <taxon>Bacillales</taxon>
        <taxon>Paenibacillaceae</taxon>
        <taxon>Paenibacillus</taxon>
    </lineage>
</organism>
<dbReference type="SMART" id="SM00387">
    <property type="entry name" value="HATPase_c"/>
    <property type="match status" value="1"/>
</dbReference>
<evidence type="ECO:0000256" key="10">
    <source>
        <dbReference type="ARBA" id="ARBA00023012"/>
    </source>
</evidence>
<dbReference type="RefSeq" id="WP_301624475.1">
    <property type="nucleotide sequence ID" value="NZ_BORS01000001.1"/>
</dbReference>
<keyword evidence="10" id="KW-0902">Two-component regulatory system</keyword>
<feature type="transmembrane region" description="Helical" evidence="12">
    <location>
        <begin position="296"/>
        <end position="320"/>
    </location>
</feature>
<dbReference type="PROSITE" id="PS50109">
    <property type="entry name" value="HIS_KIN"/>
    <property type="match status" value="1"/>
</dbReference>
<sequence length="605" mass="69065">MMLLRFIEGAAIRLTSSLNLQRKMLLLYGIIVLAPTIVLGILAGYYTLQNVRNNYMITIKEALRQTAQNIEFRKQGYDLLAMRTATDGELIIRLFREYNDMSEQLNTVEYVDRSFTEMSKYLPGIENFRIYHENSTLVQDGRLLWKPEQRFLSGISELTWYQQTLKSELAPKWQNVRSRSDELAITHKIMAPTGEGIGMVFMQLDYDTVFGQLLAQPFNGAGELYILDADQRIIAATDTSQIARLADSILPGVLEGITDEDGMISDGDRYFSQAIGADWSIVAVIDLDQLEHQSKWVLYGIAGGVAFFLLLSTFMIMTVMKNIVWRIRKLGNRMNDISHGEFDVSVRSRDKDELGELELLFNSMSGKLGKLVTDMAEAKLKEREQAFRVLQAQINPHFIYNSLSLIRWRAMDLDDQMQVRTIDALTTFYRLALDNRINVTPIEAELQHVQAYLEIQQLRFPDLVRVEWDIDHEVYPFYTIKLLLQPIVENCYLHGAITSKQGAFIRISASREGDRIRFEVEDNGAGIMPDTLKLLKHGERVGKGNGFGTANIRERLKLYFGSESHFGIDSDAGCGTRVTIIIPACAERPEIRKEGEHDSSIDRRR</sequence>
<dbReference type="InterPro" id="IPR004358">
    <property type="entry name" value="Sig_transdc_His_kin-like_C"/>
</dbReference>
<dbReference type="AlphaFoldDB" id="A0A919XZ01"/>
<evidence type="ECO:0000256" key="1">
    <source>
        <dbReference type="ARBA" id="ARBA00000085"/>
    </source>
</evidence>
<dbReference type="GO" id="GO:0005886">
    <property type="term" value="C:plasma membrane"/>
    <property type="evidence" value="ECO:0007669"/>
    <property type="project" value="UniProtKB-SubCell"/>
</dbReference>
<proteinExistence type="predicted"/>
<evidence type="ECO:0000256" key="2">
    <source>
        <dbReference type="ARBA" id="ARBA00004651"/>
    </source>
</evidence>
<dbReference type="InterPro" id="IPR050640">
    <property type="entry name" value="Bact_2-comp_sensor_kinase"/>
</dbReference>
<dbReference type="GO" id="GO:0000155">
    <property type="term" value="F:phosphorelay sensor kinase activity"/>
    <property type="evidence" value="ECO:0007669"/>
    <property type="project" value="InterPro"/>
</dbReference>
<evidence type="ECO:0000256" key="7">
    <source>
        <dbReference type="ARBA" id="ARBA00022741"/>
    </source>
</evidence>
<dbReference type="InterPro" id="IPR005467">
    <property type="entry name" value="His_kinase_dom"/>
</dbReference>
<dbReference type="Pfam" id="PF06580">
    <property type="entry name" value="His_kinase"/>
    <property type="match status" value="1"/>
</dbReference>
<dbReference type="SMART" id="SM00304">
    <property type="entry name" value="HAMP"/>
    <property type="match status" value="1"/>
</dbReference>
<keyword evidence="4" id="KW-1003">Cell membrane</keyword>
<dbReference type="Gene3D" id="6.10.340.10">
    <property type="match status" value="1"/>
</dbReference>
<keyword evidence="12" id="KW-0812">Transmembrane</keyword>
<dbReference type="InterPro" id="IPR003594">
    <property type="entry name" value="HATPase_dom"/>
</dbReference>
<keyword evidence="6" id="KW-0808">Transferase</keyword>
<dbReference type="Proteomes" id="UP000678895">
    <property type="component" value="Unassembled WGS sequence"/>
</dbReference>
<feature type="domain" description="Histidine kinase" evidence="13">
    <location>
        <begin position="484"/>
        <end position="586"/>
    </location>
</feature>
<keyword evidence="16" id="KW-1185">Reference proteome</keyword>
<keyword evidence="8" id="KW-0418">Kinase</keyword>
<keyword evidence="9" id="KW-0067">ATP-binding</keyword>
<comment type="catalytic activity">
    <reaction evidence="1">
        <text>ATP + protein L-histidine = ADP + protein N-phospho-L-histidine.</text>
        <dbReference type="EC" id="2.7.13.3"/>
    </reaction>
</comment>
<dbReference type="EMBL" id="BORS01000001">
    <property type="protein sequence ID" value="GIO40649.1"/>
    <property type="molecule type" value="Genomic_DNA"/>
</dbReference>
<dbReference type="SUPFAM" id="SSF55874">
    <property type="entry name" value="ATPase domain of HSP90 chaperone/DNA topoisomerase II/histidine kinase"/>
    <property type="match status" value="1"/>
</dbReference>
<evidence type="ECO:0000256" key="9">
    <source>
        <dbReference type="ARBA" id="ARBA00022840"/>
    </source>
</evidence>
<keyword evidence="7" id="KW-0547">Nucleotide-binding</keyword>
<dbReference type="PROSITE" id="PS50885">
    <property type="entry name" value="HAMP"/>
    <property type="match status" value="1"/>
</dbReference>
<dbReference type="EC" id="2.7.13.3" evidence="3"/>
<dbReference type="PANTHER" id="PTHR34220:SF7">
    <property type="entry name" value="SENSOR HISTIDINE KINASE YPDA"/>
    <property type="match status" value="1"/>
</dbReference>
<evidence type="ECO:0000259" key="14">
    <source>
        <dbReference type="PROSITE" id="PS50885"/>
    </source>
</evidence>
<dbReference type="InterPro" id="IPR010559">
    <property type="entry name" value="Sig_transdc_His_kin_internal"/>
</dbReference>
<evidence type="ECO:0000256" key="5">
    <source>
        <dbReference type="ARBA" id="ARBA00022553"/>
    </source>
</evidence>
<dbReference type="InterPro" id="IPR036890">
    <property type="entry name" value="HATPase_C_sf"/>
</dbReference>
<dbReference type="GO" id="GO:0005524">
    <property type="term" value="F:ATP binding"/>
    <property type="evidence" value="ECO:0007669"/>
    <property type="project" value="UniProtKB-KW"/>
</dbReference>
<comment type="subcellular location">
    <subcellularLocation>
        <location evidence="2">Cell membrane</location>
        <topology evidence="2">Multi-pass membrane protein</topology>
    </subcellularLocation>
</comment>
<comment type="caution">
    <text evidence="15">The sequence shown here is derived from an EMBL/GenBank/DDBJ whole genome shotgun (WGS) entry which is preliminary data.</text>
</comment>
<protein>
    <recommendedName>
        <fullName evidence="3">histidine kinase</fullName>
        <ecNumber evidence="3">2.7.13.3</ecNumber>
    </recommendedName>
</protein>
<dbReference type="SUPFAM" id="SSF158472">
    <property type="entry name" value="HAMP domain-like"/>
    <property type="match status" value="1"/>
</dbReference>
<evidence type="ECO:0000256" key="12">
    <source>
        <dbReference type="SAM" id="Phobius"/>
    </source>
</evidence>
<dbReference type="Gene3D" id="3.30.565.10">
    <property type="entry name" value="Histidine kinase-like ATPase, C-terminal domain"/>
    <property type="match status" value="1"/>
</dbReference>
<evidence type="ECO:0000256" key="4">
    <source>
        <dbReference type="ARBA" id="ARBA00022475"/>
    </source>
</evidence>
<keyword evidence="11 12" id="KW-0472">Membrane</keyword>
<evidence type="ECO:0000313" key="15">
    <source>
        <dbReference type="EMBL" id="GIO40649.1"/>
    </source>
</evidence>
<reference evidence="15" key="1">
    <citation type="submission" date="2021-03" db="EMBL/GenBank/DDBJ databases">
        <title>Antimicrobial resistance genes in bacteria isolated from Japanese honey, and their potential for conferring macrolide and lincosamide resistance in the American foulbrood pathogen Paenibacillus larvae.</title>
        <authorList>
            <person name="Okamoto M."/>
            <person name="Kumagai M."/>
            <person name="Kanamori H."/>
            <person name="Takamatsu D."/>
        </authorList>
    </citation>
    <scope>NUCLEOTIDE SEQUENCE</scope>
    <source>
        <strain evidence="15">J41TS4</strain>
    </source>
</reference>
<name>A0A919XZ01_9BACL</name>
<feature type="domain" description="HAMP" evidence="14">
    <location>
        <begin position="321"/>
        <end position="373"/>
    </location>
</feature>
<dbReference type="InterPro" id="IPR003660">
    <property type="entry name" value="HAMP_dom"/>
</dbReference>
<evidence type="ECO:0000256" key="11">
    <source>
        <dbReference type="ARBA" id="ARBA00023136"/>
    </source>
</evidence>
<feature type="transmembrane region" description="Helical" evidence="12">
    <location>
        <begin position="25"/>
        <end position="48"/>
    </location>
</feature>
<evidence type="ECO:0000256" key="3">
    <source>
        <dbReference type="ARBA" id="ARBA00012438"/>
    </source>
</evidence>
<accession>A0A919XZ01</accession>
<dbReference type="Gene3D" id="3.30.450.20">
    <property type="entry name" value="PAS domain"/>
    <property type="match status" value="2"/>
</dbReference>
<dbReference type="Pfam" id="PF02518">
    <property type="entry name" value="HATPase_c"/>
    <property type="match status" value="1"/>
</dbReference>
<dbReference type="Pfam" id="PF00672">
    <property type="entry name" value="HAMP"/>
    <property type="match status" value="1"/>
</dbReference>
<evidence type="ECO:0000313" key="16">
    <source>
        <dbReference type="Proteomes" id="UP000678895"/>
    </source>
</evidence>
<dbReference type="PANTHER" id="PTHR34220">
    <property type="entry name" value="SENSOR HISTIDINE KINASE YPDA"/>
    <property type="match status" value="1"/>
</dbReference>
<evidence type="ECO:0000256" key="6">
    <source>
        <dbReference type="ARBA" id="ARBA00022679"/>
    </source>
</evidence>
<keyword evidence="5" id="KW-0597">Phosphoprotein</keyword>
<evidence type="ECO:0000259" key="13">
    <source>
        <dbReference type="PROSITE" id="PS50109"/>
    </source>
</evidence>